<evidence type="ECO:0000313" key="3">
    <source>
        <dbReference type="Proteomes" id="UP001201812"/>
    </source>
</evidence>
<keyword evidence="1" id="KW-0812">Transmembrane</keyword>
<dbReference type="AlphaFoldDB" id="A0AAD4R885"/>
<reference evidence="2" key="1">
    <citation type="submission" date="2022-01" db="EMBL/GenBank/DDBJ databases">
        <title>Genome Sequence Resource for Two Populations of Ditylenchus destructor, the Migratory Endoparasitic Phytonematode.</title>
        <authorList>
            <person name="Zhang H."/>
            <person name="Lin R."/>
            <person name="Xie B."/>
        </authorList>
    </citation>
    <scope>NUCLEOTIDE SEQUENCE</scope>
    <source>
        <strain evidence="2">BazhouSP</strain>
    </source>
</reference>
<proteinExistence type="predicted"/>
<comment type="caution">
    <text evidence="2">The sequence shown here is derived from an EMBL/GenBank/DDBJ whole genome shotgun (WGS) entry which is preliminary data.</text>
</comment>
<keyword evidence="3" id="KW-1185">Reference proteome</keyword>
<evidence type="ECO:0000313" key="2">
    <source>
        <dbReference type="EMBL" id="KAI1723547.1"/>
    </source>
</evidence>
<keyword evidence="1" id="KW-0472">Membrane</keyword>
<dbReference type="Proteomes" id="UP001201812">
    <property type="component" value="Unassembled WGS sequence"/>
</dbReference>
<organism evidence="2 3">
    <name type="scientific">Ditylenchus destructor</name>
    <dbReference type="NCBI Taxonomy" id="166010"/>
    <lineage>
        <taxon>Eukaryota</taxon>
        <taxon>Metazoa</taxon>
        <taxon>Ecdysozoa</taxon>
        <taxon>Nematoda</taxon>
        <taxon>Chromadorea</taxon>
        <taxon>Rhabditida</taxon>
        <taxon>Tylenchina</taxon>
        <taxon>Tylenchomorpha</taxon>
        <taxon>Sphaerularioidea</taxon>
        <taxon>Anguinidae</taxon>
        <taxon>Anguininae</taxon>
        <taxon>Ditylenchus</taxon>
    </lineage>
</organism>
<feature type="transmembrane region" description="Helical" evidence="1">
    <location>
        <begin position="226"/>
        <end position="244"/>
    </location>
</feature>
<name>A0AAD4R885_9BILA</name>
<keyword evidence="1" id="KW-1133">Transmembrane helix</keyword>
<gene>
    <name evidence="2" type="ORF">DdX_03708</name>
</gene>
<dbReference type="PANTHER" id="PTHR22955:SF66">
    <property type="entry name" value="INTEGRASE CATALYTIC DOMAIN-CONTAINING PROTEIN"/>
    <property type="match status" value="1"/>
</dbReference>
<protein>
    <submittedName>
        <fullName evidence="2">Pao retrotransposon peptidase family protein</fullName>
    </submittedName>
</protein>
<dbReference type="PANTHER" id="PTHR22955">
    <property type="entry name" value="RETROTRANSPOSON"/>
    <property type="match status" value="1"/>
</dbReference>
<accession>A0AAD4R885</accession>
<dbReference type="EMBL" id="JAKKPZ010000003">
    <property type="protein sequence ID" value="KAI1723547.1"/>
    <property type="molecule type" value="Genomic_DNA"/>
</dbReference>
<evidence type="ECO:0000256" key="1">
    <source>
        <dbReference type="SAM" id="Phobius"/>
    </source>
</evidence>
<sequence length="322" mass="37574">MELLGLLIGHRISQYIVSEIDHPIAHIHLWCDSQIVLSWLFSEKANSVFIENRIKEIKTSNAVFHYVPSHDNPADISTKGRSIIELTTEKLWWEGPAWLSKDETFWPTWNRDIIFPIDEDMQSASLVTLNNPLPTSPIYIIDENRFSSWFQVLRIIVIVLRFLCKLDKRNIDSQPVWRKILPHGMINAKELLLIIKQIQCQFCSDKDVQRFQLWASITSATCFPSAILYLLYILPFTYLASYIVSLHQSTFFMSDQKDPRLLSAELAQLFNEAQWRMLRWEEAAHNLPHKVGKQQGHPIYDHGRNLFVPRTSLCGAWQVRVM</sequence>